<organism evidence="2 3">
    <name type="scientific">Gossypium lobatum</name>
    <dbReference type="NCBI Taxonomy" id="34289"/>
    <lineage>
        <taxon>Eukaryota</taxon>
        <taxon>Viridiplantae</taxon>
        <taxon>Streptophyta</taxon>
        <taxon>Embryophyta</taxon>
        <taxon>Tracheophyta</taxon>
        <taxon>Spermatophyta</taxon>
        <taxon>Magnoliopsida</taxon>
        <taxon>eudicotyledons</taxon>
        <taxon>Gunneridae</taxon>
        <taxon>Pentapetalae</taxon>
        <taxon>rosids</taxon>
        <taxon>malvids</taxon>
        <taxon>Malvales</taxon>
        <taxon>Malvaceae</taxon>
        <taxon>Malvoideae</taxon>
        <taxon>Gossypium</taxon>
    </lineage>
</organism>
<dbReference type="Proteomes" id="UP000593572">
    <property type="component" value="Unassembled WGS sequence"/>
</dbReference>
<evidence type="ECO:0000313" key="2">
    <source>
        <dbReference type="EMBL" id="MBA0553679.1"/>
    </source>
</evidence>
<sequence length="120" mass="13761">MIEDDEESQVEKPRCWKSCDENCEILILTPKGINYIMKPQSLSGDNNSNNNSVMAESKGRMMIRERVKQACEAAMDAMAKKGVQRGHRVLISKEIERRNGKHYADEPIRTMMFLGSWSHT</sequence>
<evidence type="ECO:0000256" key="1">
    <source>
        <dbReference type="SAM" id="MobiDB-lite"/>
    </source>
</evidence>
<name>A0A7J8LMN4_9ROSI</name>
<dbReference type="EMBL" id="JABEZX010000004">
    <property type="protein sequence ID" value="MBA0553679.1"/>
    <property type="molecule type" value="Genomic_DNA"/>
</dbReference>
<proteinExistence type="predicted"/>
<reference evidence="2 3" key="1">
    <citation type="journal article" date="2019" name="Genome Biol. Evol.">
        <title>Insights into the evolution of the New World diploid cottons (Gossypium, subgenus Houzingenia) based on genome sequencing.</title>
        <authorList>
            <person name="Grover C.E."/>
            <person name="Arick M.A. 2nd"/>
            <person name="Thrash A."/>
            <person name="Conover J.L."/>
            <person name="Sanders W.S."/>
            <person name="Peterson D.G."/>
            <person name="Frelichowski J.E."/>
            <person name="Scheffler J.A."/>
            <person name="Scheffler B.E."/>
            <person name="Wendel J.F."/>
        </authorList>
    </citation>
    <scope>NUCLEOTIDE SEQUENCE [LARGE SCALE GENOMIC DNA]</scope>
    <source>
        <strain evidence="2">157</strain>
        <tissue evidence="2">Leaf</tissue>
    </source>
</reference>
<feature type="region of interest" description="Disordered" evidence="1">
    <location>
        <begin position="40"/>
        <end position="59"/>
    </location>
</feature>
<gene>
    <name evidence="2" type="ORF">Golob_012839</name>
</gene>
<dbReference type="AlphaFoldDB" id="A0A7J8LMN4"/>
<comment type="caution">
    <text evidence="2">The sequence shown here is derived from an EMBL/GenBank/DDBJ whole genome shotgun (WGS) entry which is preliminary data.</text>
</comment>
<protein>
    <submittedName>
        <fullName evidence="2">Uncharacterized protein</fullName>
    </submittedName>
</protein>
<keyword evidence="3" id="KW-1185">Reference proteome</keyword>
<evidence type="ECO:0000313" key="3">
    <source>
        <dbReference type="Proteomes" id="UP000593572"/>
    </source>
</evidence>
<accession>A0A7J8LMN4</accession>